<dbReference type="InterPro" id="IPR003149">
    <property type="entry name" value="Fe_hydrogenase_ssu"/>
</dbReference>
<dbReference type="Gene3D" id="3.40.50.1780">
    <property type="match status" value="1"/>
</dbReference>
<name>A0PZH6_CLONN</name>
<evidence type="ECO:0000313" key="6">
    <source>
        <dbReference type="Proteomes" id="UP000008220"/>
    </source>
</evidence>
<evidence type="ECO:0000256" key="3">
    <source>
        <dbReference type="ARBA" id="ARBA00023014"/>
    </source>
</evidence>
<dbReference type="InterPro" id="IPR017896">
    <property type="entry name" value="4Fe4S_Fe-S-bd"/>
</dbReference>
<evidence type="ECO:0000313" key="5">
    <source>
        <dbReference type="EMBL" id="ABK60500.1"/>
    </source>
</evidence>
<organism evidence="5 6">
    <name type="scientific">Clostridium novyi (strain NT)</name>
    <dbReference type="NCBI Taxonomy" id="386415"/>
    <lineage>
        <taxon>Bacteria</taxon>
        <taxon>Bacillati</taxon>
        <taxon>Bacillota</taxon>
        <taxon>Clostridia</taxon>
        <taxon>Eubacteriales</taxon>
        <taxon>Clostridiaceae</taxon>
        <taxon>Clostridium</taxon>
    </lineage>
</organism>
<dbReference type="InterPro" id="IPR036991">
    <property type="entry name" value="Fe_hydrogenase_ssu_sf"/>
</dbReference>
<feature type="domain" description="4Fe-4S ferredoxin-type" evidence="4">
    <location>
        <begin position="23"/>
        <end position="53"/>
    </location>
</feature>
<dbReference type="GO" id="GO:0051536">
    <property type="term" value="F:iron-sulfur cluster binding"/>
    <property type="evidence" value="ECO:0007669"/>
    <property type="project" value="UniProtKB-KW"/>
</dbReference>
<keyword evidence="5" id="KW-0560">Oxidoreductase</keyword>
<dbReference type="HOGENOM" id="CLU_018240_2_0_9"/>
<dbReference type="PANTHER" id="PTHR11615">
    <property type="entry name" value="NITRATE, FORMATE, IRON DEHYDROGENASE"/>
    <property type="match status" value="1"/>
</dbReference>
<dbReference type="PATRIC" id="fig|386415.7.peg.805"/>
<dbReference type="eggNOG" id="COG4624">
    <property type="taxonomic scope" value="Bacteria"/>
</dbReference>
<accession>A0PZH6</accession>
<proteinExistence type="predicted"/>
<dbReference type="InterPro" id="IPR017900">
    <property type="entry name" value="4Fe4S_Fe_S_CS"/>
</dbReference>
<dbReference type="AlphaFoldDB" id="A0PZH6"/>
<keyword evidence="1" id="KW-0479">Metal-binding</keyword>
<dbReference type="SUPFAM" id="SSF54862">
    <property type="entry name" value="4Fe-4S ferredoxins"/>
    <property type="match status" value="1"/>
</dbReference>
<dbReference type="Gene3D" id="3.40.950.10">
    <property type="entry name" value="Fe-only Hydrogenase (Larger Subunit), Chain L, domain 3"/>
    <property type="match status" value="1"/>
</dbReference>
<dbReference type="PROSITE" id="PS51379">
    <property type="entry name" value="4FE4S_FER_2"/>
    <property type="match status" value="2"/>
</dbReference>
<gene>
    <name evidence="5" type="ordered locus">NT01CX_1699</name>
</gene>
<dbReference type="eggNOG" id="COG1143">
    <property type="taxonomic scope" value="Bacteria"/>
</dbReference>
<dbReference type="Pfam" id="PF02906">
    <property type="entry name" value="Fe_hyd_lg_C"/>
    <property type="match status" value="1"/>
</dbReference>
<dbReference type="EMBL" id="CP000382">
    <property type="protein sequence ID" value="ABK60500.1"/>
    <property type="molecule type" value="Genomic_DNA"/>
</dbReference>
<dbReference type="InterPro" id="IPR004108">
    <property type="entry name" value="Fe_hydrogenase_lsu_C"/>
</dbReference>
<keyword evidence="2" id="KW-0408">Iron</keyword>
<dbReference type="InterPro" id="IPR013352">
    <property type="entry name" value="Fe_hydrogenase_subset"/>
</dbReference>
<dbReference type="SUPFAM" id="SSF53920">
    <property type="entry name" value="Fe-only hydrogenase"/>
    <property type="match status" value="1"/>
</dbReference>
<dbReference type="KEGG" id="cno:NT01CX_1699"/>
<dbReference type="GO" id="GO:0005506">
    <property type="term" value="F:iron ion binding"/>
    <property type="evidence" value="ECO:0007669"/>
    <property type="project" value="InterPro"/>
</dbReference>
<keyword evidence="6" id="KW-1185">Reference proteome</keyword>
<dbReference type="PROSITE" id="PS00198">
    <property type="entry name" value="4FE4S_FER_1"/>
    <property type="match status" value="1"/>
</dbReference>
<evidence type="ECO:0000256" key="2">
    <source>
        <dbReference type="ARBA" id="ARBA00023004"/>
    </source>
</evidence>
<sequence>MIDSSNKNKTNTSCTESNTDLNDIFYFQITEKCVGCTKCARVCPVSCISGKVKERHVIDTTKCVKCGQCISACPMGALPKINFISEAKKALNQKDKLVITQVAPAIRATLGEYFGLEPGTLVTGKMVAALRAIGFDKVFDTDFAADLTIMEEATEFAHRLKHGGKLPILTSCCPGWINFFEHDFRDLADIPSSCKSPQQMFGTIAKTYFAQKMNIEPKDIIVVSIMPCLAKKYEAARPEMTTDGTRDVDIVISTQELAELIKENNIDFNSLEDDDFDKPLGESSGAGTIFGTSGGVAEAAIRTAYELITNETIPALEFKGVRGLNGLKEAEVEINGEKIKIAIANGLATARELLNSIRNGEKNYHLIEIMACQGGCIGSGMQPFIKNHCNIIQKRSEALYSEDRHKTLRKSHENPYVLKIYEEFLGEPYGEKAHKYLHTEYVK</sequence>
<dbReference type="Gene3D" id="3.30.70.20">
    <property type="match status" value="1"/>
</dbReference>
<dbReference type="Pfam" id="PF02256">
    <property type="entry name" value="Fe_hyd_SSU"/>
    <property type="match status" value="1"/>
</dbReference>
<dbReference type="InterPro" id="IPR050340">
    <property type="entry name" value="Cytosolic_Fe-S_CAF"/>
</dbReference>
<dbReference type="InterPro" id="IPR009016">
    <property type="entry name" value="Fe_hydrogenase"/>
</dbReference>
<dbReference type="NCBIfam" id="TIGR02512">
    <property type="entry name" value="FeFe_hydrog_A"/>
    <property type="match status" value="1"/>
</dbReference>
<dbReference type="Gene3D" id="4.10.260.20">
    <property type="entry name" value="Iron hydrogenase, small subunit"/>
    <property type="match status" value="1"/>
</dbReference>
<dbReference type="STRING" id="386415.NT01CX_1699"/>
<keyword evidence="3" id="KW-0411">Iron-sulfur</keyword>
<evidence type="ECO:0000259" key="4">
    <source>
        <dbReference type="PROSITE" id="PS51379"/>
    </source>
</evidence>
<dbReference type="Proteomes" id="UP000008220">
    <property type="component" value="Chromosome"/>
</dbReference>
<dbReference type="SMART" id="SM00902">
    <property type="entry name" value="Fe_hyd_SSU"/>
    <property type="match status" value="1"/>
</dbReference>
<dbReference type="GO" id="GO:0008901">
    <property type="term" value="F:ferredoxin hydrogenase activity"/>
    <property type="evidence" value="ECO:0007669"/>
    <property type="project" value="UniProtKB-EC"/>
</dbReference>
<protein>
    <submittedName>
        <fullName evidence="5">Hydrogenase (Fe) large chain</fullName>
        <ecNumber evidence="5">1.12.7.2</ecNumber>
    </submittedName>
</protein>
<dbReference type="EC" id="1.12.7.2" evidence="5"/>
<dbReference type="RefSeq" id="WP_011721785.1">
    <property type="nucleotide sequence ID" value="NC_008593.1"/>
</dbReference>
<reference evidence="5 6" key="1">
    <citation type="journal article" date="2006" name="Nat. Biotechnol.">
        <title>The genome and transcriptomes of the anti-tumor agent Clostridium novyi-NT.</title>
        <authorList>
            <person name="Bettegowda C."/>
            <person name="Huang X."/>
            <person name="Lin J."/>
            <person name="Cheong I."/>
            <person name="Kohli M."/>
            <person name="Szabo S.A."/>
            <person name="Zhang X."/>
            <person name="Diaz L.A. Jr."/>
            <person name="Velculescu V.E."/>
            <person name="Parmigiani G."/>
            <person name="Kinzler K.W."/>
            <person name="Vogelstein B."/>
            <person name="Zhou S."/>
        </authorList>
    </citation>
    <scope>NUCLEOTIDE SEQUENCE [LARGE SCALE GENOMIC DNA]</scope>
    <source>
        <strain evidence="5 6">NT</strain>
    </source>
</reference>
<dbReference type="Pfam" id="PF00037">
    <property type="entry name" value="Fer4"/>
    <property type="match status" value="2"/>
</dbReference>
<feature type="domain" description="4Fe-4S ferredoxin-type" evidence="4">
    <location>
        <begin position="54"/>
        <end position="83"/>
    </location>
</feature>
<evidence type="ECO:0000256" key="1">
    <source>
        <dbReference type="ARBA" id="ARBA00022723"/>
    </source>
</evidence>